<dbReference type="Proteomes" id="UP000030765">
    <property type="component" value="Unassembled WGS sequence"/>
</dbReference>
<dbReference type="EMBL" id="ATLV01014698">
    <property type="status" value="NOT_ANNOTATED_CDS"/>
    <property type="molecule type" value="Genomic_DNA"/>
</dbReference>
<reference evidence="3" key="2">
    <citation type="submission" date="2020-05" db="UniProtKB">
        <authorList>
            <consortium name="EnsemblMetazoa"/>
        </authorList>
    </citation>
    <scope>IDENTIFICATION</scope>
</reference>
<feature type="compositionally biased region" description="Polar residues" evidence="1">
    <location>
        <begin position="1"/>
        <end position="10"/>
    </location>
</feature>
<evidence type="ECO:0000313" key="4">
    <source>
        <dbReference type="Proteomes" id="UP000030765"/>
    </source>
</evidence>
<feature type="region of interest" description="Disordered" evidence="1">
    <location>
        <begin position="1"/>
        <end position="30"/>
    </location>
</feature>
<dbReference type="AlphaFoldDB" id="A0A084VN62"/>
<dbReference type="EMBL" id="KE524979">
    <property type="protein sequence ID" value="KFB39406.1"/>
    <property type="molecule type" value="Genomic_DNA"/>
</dbReference>
<evidence type="ECO:0000313" key="2">
    <source>
        <dbReference type="EMBL" id="KFB39406.1"/>
    </source>
</evidence>
<protein>
    <submittedName>
        <fullName evidence="2 3">Uncharacterized protein</fullName>
    </submittedName>
</protein>
<reference evidence="2 4" key="1">
    <citation type="journal article" date="2014" name="BMC Genomics">
        <title>Genome sequence of Anopheles sinensis provides insight into genetics basis of mosquito competence for malaria parasites.</title>
        <authorList>
            <person name="Zhou D."/>
            <person name="Zhang D."/>
            <person name="Ding G."/>
            <person name="Shi L."/>
            <person name="Hou Q."/>
            <person name="Ye Y."/>
            <person name="Xu Y."/>
            <person name="Zhou H."/>
            <person name="Xiong C."/>
            <person name="Li S."/>
            <person name="Yu J."/>
            <person name="Hong S."/>
            <person name="Yu X."/>
            <person name="Zou P."/>
            <person name="Chen C."/>
            <person name="Chang X."/>
            <person name="Wang W."/>
            <person name="Lv Y."/>
            <person name="Sun Y."/>
            <person name="Ma L."/>
            <person name="Shen B."/>
            <person name="Zhu C."/>
        </authorList>
    </citation>
    <scope>NUCLEOTIDE SEQUENCE [LARGE SCALE GENOMIC DNA]</scope>
</reference>
<name>A0A084VN62_ANOSI</name>
<dbReference type="EnsemblMetazoa" id="ASIC006843-RA">
    <property type="protein sequence ID" value="ASIC006843-PA"/>
    <property type="gene ID" value="ASIC006843"/>
</dbReference>
<dbReference type="VEuPathDB" id="VectorBase:ASIC006843"/>
<proteinExistence type="predicted"/>
<evidence type="ECO:0000256" key="1">
    <source>
        <dbReference type="SAM" id="MobiDB-lite"/>
    </source>
</evidence>
<accession>A0A084VN62</accession>
<evidence type="ECO:0000313" key="3">
    <source>
        <dbReference type="EnsemblMetazoa" id="ASIC006843-PA"/>
    </source>
</evidence>
<organism evidence="2">
    <name type="scientific">Anopheles sinensis</name>
    <name type="common">Mosquito</name>
    <dbReference type="NCBI Taxonomy" id="74873"/>
    <lineage>
        <taxon>Eukaryota</taxon>
        <taxon>Metazoa</taxon>
        <taxon>Ecdysozoa</taxon>
        <taxon>Arthropoda</taxon>
        <taxon>Hexapoda</taxon>
        <taxon>Insecta</taxon>
        <taxon>Pterygota</taxon>
        <taxon>Neoptera</taxon>
        <taxon>Endopterygota</taxon>
        <taxon>Diptera</taxon>
        <taxon>Nematocera</taxon>
        <taxon>Culicoidea</taxon>
        <taxon>Culicidae</taxon>
        <taxon>Anophelinae</taxon>
        <taxon>Anopheles</taxon>
    </lineage>
</organism>
<sequence>MPHTRTTGSKQSRRRHQEKHHQDLFPVARTKKGTWEARRAKQVDGVNCLGDLHYKVEVVPGKCFTTQWQTGSAFKSINRH</sequence>
<gene>
    <name evidence="2" type="ORF">ZHAS_00006843</name>
</gene>
<keyword evidence="4" id="KW-1185">Reference proteome</keyword>